<dbReference type="Pfam" id="PF20210">
    <property type="entry name" value="Laa1_Sip1_HTR5"/>
    <property type="match status" value="1"/>
</dbReference>
<evidence type="ECO:0000256" key="1">
    <source>
        <dbReference type="SAM" id="MobiDB-lite"/>
    </source>
</evidence>
<dbReference type="InterPro" id="IPR044218">
    <property type="entry name" value="SWEETIE"/>
</dbReference>
<comment type="caution">
    <text evidence="2">The sequence shown here is derived from an EMBL/GenBank/DDBJ whole genome shotgun (WGS) entry which is preliminary data.</text>
</comment>
<evidence type="ECO:0000313" key="2">
    <source>
        <dbReference type="EMBL" id="GFZ18958.1"/>
    </source>
</evidence>
<dbReference type="EMBL" id="BJWL01000027">
    <property type="protein sequence ID" value="GFZ18958.1"/>
    <property type="molecule type" value="Genomic_DNA"/>
</dbReference>
<dbReference type="OrthoDB" id="192608at2759"/>
<protein>
    <submittedName>
        <fullName evidence="2">HEAT repeat-containing protein</fullName>
    </submittedName>
</protein>
<dbReference type="PANTHER" id="PTHR46975">
    <property type="entry name" value="PROTEIN SWEETIE"/>
    <property type="match status" value="1"/>
</dbReference>
<organism evidence="2 3">
    <name type="scientific">Actinidia rufa</name>
    <dbReference type="NCBI Taxonomy" id="165716"/>
    <lineage>
        <taxon>Eukaryota</taxon>
        <taxon>Viridiplantae</taxon>
        <taxon>Streptophyta</taxon>
        <taxon>Embryophyta</taxon>
        <taxon>Tracheophyta</taxon>
        <taxon>Spermatophyta</taxon>
        <taxon>Magnoliopsida</taxon>
        <taxon>eudicotyledons</taxon>
        <taxon>Gunneridae</taxon>
        <taxon>Pentapetalae</taxon>
        <taxon>asterids</taxon>
        <taxon>Ericales</taxon>
        <taxon>Actinidiaceae</taxon>
        <taxon>Actinidia</taxon>
    </lineage>
</organism>
<dbReference type="InterPro" id="IPR046837">
    <property type="entry name" value="Laa1/Sip1/HEATR5-like_HEAT"/>
</dbReference>
<dbReference type="PANTHER" id="PTHR46975:SF2">
    <property type="entry name" value="PROTEIN SWEETIE"/>
    <property type="match status" value="1"/>
</dbReference>
<accession>A0A7J0H7F7</accession>
<feature type="region of interest" description="Disordered" evidence="1">
    <location>
        <begin position="17"/>
        <end position="56"/>
    </location>
</feature>
<dbReference type="Proteomes" id="UP000585474">
    <property type="component" value="Unassembled WGS sequence"/>
</dbReference>
<proteinExistence type="predicted"/>
<dbReference type="GO" id="GO:0005975">
    <property type="term" value="P:carbohydrate metabolic process"/>
    <property type="evidence" value="ECO:0007669"/>
    <property type="project" value="InterPro"/>
</dbReference>
<dbReference type="AlphaFoldDB" id="A0A7J0H7F7"/>
<name>A0A7J0H7F7_9ERIC</name>
<evidence type="ECO:0000313" key="3">
    <source>
        <dbReference type="Proteomes" id="UP000585474"/>
    </source>
</evidence>
<gene>
    <name evidence="2" type="ORF">Acr_27g0006970</name>
</gene>
<feature type="compositionally biased region" description="Basic and acidic residues" evidence="1">
    <location>
        <begin position="18"/>
        <end position="28"/>
    </location>
</feature>
<keyword evidence="3" id="KW-1185">Reference proteome</keyword>
<sequence length="184" mass="20151">MEVNLYNFVQVLATSSGRDSRTSGHLENDPLNGPDGDTRLNFGDSENMVSSSNSSSLQDYAFDSTSISTKRENHLRYRTRVFAAECLSHLPAAVGKDPAHFDISLARKMSAKGDWLALHVQELIALAYQISTIQFENMRPIGVGLLSTIMDKVPIIGICLLDDVVSLLLNTCRLGLSFSNISLS</sequence>
<reference evidence="2 3" key="1">
    <citation type="submission" date="2019-07" db="EMBL/GenBank/DDBJ databases">
        <title>De Novo Assembly of kiwifruit Actinidia rufa.</title>
        <authorList>
            <person name="Sugita-Konishi S."/>
            <person name="Sato K."/>
            <person name="Mori E."/>
            <person name="Abe Y."/>
            <person name="Kisaki G."/>
            <person name="Hamano K."/>
            <person name="Suezawa K."/>
            <person name="Otani M."/>
            <person name="Fukuda T."/>
            <person name="Manabe T."/>
            <person name="Gomi K."/>
            <person name="Tabuchi M."/>
            <person name="Akimitsu K."/>
            <person name="Kataoka I."/>
        </authorList>
    </citation>
    <scope>NUCLEOTIDE SEQUENCE [LARGE SCALE GENOMIC DNA]</scope>
    <source>
        <strain evidence="3">cv. Fuchu</strain>
    </source>
</reference>